<keyword evidence="1" id="KW-0812">Transmembrane</keyword>
<dbReference type="InterPro" id="IPR032322">
    <property type="entry name" value="DUF4850"/>
</dbReference>
<proteinExistence type="predicted"/>
<gene>
    <name evidence="2" type="ORF">HYN46_14940</name>
</gene>
<dbReference type="Proteomes" id="UP000253940">
    <property type="component" value="Chromosome"/>
</dbReference>
<organism evidence="2 3">
    <name type="scientific">Aquirhabdus parva</name>
    <dbReference type="NCBI Taxonomy" id="2283318"/>
    <lineage>
        <taxon>Bacteria</taxon>
        <taxon>Pseudomonadati</taxon>
        <taxon>Pseudomonadota</taxon>
        <taxon>Gammaproteobacteria</taxon>
        <taxon>Moraxellales</taxon>
        <taxon>Moraxellaceae</taxon>
        <taxon>Aquirhabdus</taxon>
    </lineage>
</organism>
<reference evidence="2 3" key="1">
    <citation type="submission" date="2018-07" db="EMBL/GenBank/DDBJ databases">
        <title>Genome sequencing of Moraxellaceae gen. HYN0046.</title>
        <authorList>
            <person name="Kim M."/>
            <person name="Yi H."/>
        </authorList>
    </citation>
    <scope>NUCLEOTIDE SEQUENCE [LARGE SCALE GENOMIC DNA]</scope>
    <source>
        <strain evidence="2 3">HYN0046</strain>
    </source>
</reference>
<dbReference type="EMBL" id="CP031222">
    <property type="protein sequence ID" value="AXI04024.1"/>
    <property type="molecule type" value="Genomic_DNA"/>
</dbReference>
<dbReference type="OrthoDB" id="6711714at2"/>
<evidence type="ECO:0000313" key="3">
    <source>
        <dbReference type="Proteomes" id="UP000253940"/>
    </source>
</evidence>
<accession>A0A345P9R5</accession>
<keyword evidence="1" id="KW-1133">Transmembrane helix</keyword>
<keyword evidence="3" id="KW-1185">Reference proteome</keyword>
<protein>
    <submittedName>
        <fullName evidence="2">DUF4850 domain-containing protein</fullName>
    </submittedName>
</protein>
<feature type="transmembrane region" description="Helical" evidence="1">
    <location>
        <begin position="27"/>
        <end position="46"/>
    </location>
</feature>
<dbReference type="KEGG" id="mbah:HYN46_14940"/>
<dbReference type="Pfam" id="PF16142">
    <property type="entry name" value="DUF4850"/>
    <property type="match status" value="1"/>
</dbReference>
<evidence type="ECO:0000256" key="1">
    <source>
        <dbReference type="SAM" id="Phobius"/>
    </source>
</evidence>
<keyword evidence="1" id="KW-0472">Membrane</keyword>
<sequence length="262" mass="28995">MLCNITHSNNIRGSLNHMNKIKKTKSIFQRGMVLFFISMISTISLAKEKAFIPEWTAIGKATFNNGINLPMYGISVENPMDVGVLNDFSDCHKVSKTCTFAFSIPDAQKDQLQLVEIPDTGVTLVPREWREVYAGVGVDGSTSFVFYSQKDRKNLSTSQLAHYNAGACVGCAYGAAAQYFDNAIRLAKENDFLIEPRPKGLHLIKVNAKKVIFSRAVNATMEMNGVAYFDPDSDEPYSVTTVTLPKTERALASTLLNFSARK</sequence>
<evidence type="ECO:0000313" key="2">
    <source>
        <dbReference type="EMBL" id="AXI04024.1"/>
    </source>
</evidence>
<dbReference type="AlphaFoldDB" id="A0A345P9R5"/>
<name>A0A345P9R5_9GAMM</name>